<protein>
    <submittedName>
        <fullName evidence="1">Uncharacterized protein</fullName>
    </submittedName>
</protein>
<sequence>MPDARPVHEKDAQRIKTAQAGLRSAQAELEEAVAGALLNGASVRAVTELGISPNTVQKYGRAHGGPTEVNRSRFNETRWDRLGREADEERS</sequence>
<evidence type="ECO:0000313" key="1">
    <source>
        <dbReference type="EMBL" id="SDF52969.1"/>
    </source>
</evidence>
<dbReference type="OrthoDB" id="5196797at2"/>
<gene>
    <name evidence="1" type="ORF">SAMN05660662_2510</name>
</gene>
<proteinExistence type="predicted"/>
<accession>A0A1G7LVJ4</accession>
<reference evidence="2" key="1">
    <citation type="submission" date="2016-10" db="EMBL/GenBank/DDBJ databases">
        <authorList>
            <person name="Varghese N."/>
            <person name="Submissions S."/>
        </authorList>
    </citation>
    <scope>NUCLEOTIDE SEQUENCE [LARGE SCALE GENOMIC DNA]</scope>
    <source>
        <strain evidence="2">DSM 44268</strain>
    </source>
</reference>
<dbReference type="AlphaFoldDB" id="A0A1G7LVJ4"/>
<dbReference type="EMBL" id="FNBT01000004">
    <property type="protein sequence ID" value="SDF52969.1"/>
    <property type="molecule type" value="Genomic_DNA"/>
</dbReference>
<organism evidence="1 2">
    <name type="scientific">Blastococcus aurantiacus</name>
    <dbReference type="NCBI Taxonomy" id="1550231"/>
    <lineage>
        <taxon>Bacteria</taxon>
        <taxon>Bacillati</taxon>
        <taxon>Actinomycetota</taxon>
        <taxon>Actinomycetes</taxon>
        <taxon>Geodermatophilales</taxon>
        <taxon>Geodermatophilaceae</taxon>
        <taxon>Blastococcus</taxon>
    </lineage>
</organism>
<name>A0A1G7LVJ4_9ACTN</name>
<keyword evidence="2" id="KW-1185">Reference proteome</keyword>
<dbReference type="RefSeq" id="WP_091766789.1">
    <property type="nucleotide sequence ID" value="NZ_FNBT01000004.1"/>
</dbReference>
<dbReference type="Proteomes" id="UP000199406">
    <property type="component" value="Unassembled WGS sequence"/>
</dbReference>
<evidence type="ECO:0000313" key="2">
    <source>
        <dbReference type="Proteomes" id="UP000199406"/>
    </source>
</evidence>